<keyword evidence="4" id="KW-0732">Signal</keyword>
<proteinExistence type="predicted"/>
<sequence length="1272" mass="138967">MKSKSLRKALALAMANAMILGVVGSNCSLTSASGLPSTTGHDTYVNSDVFSVISSDSFGTTALDSPLFSKNIGSYDITNLQVPTLAYDDTSIGVVWEKPENYENVADYHVYINGELQETARENFKENAKWTYTYMQSFYDYYETASDVDMVDVDIHSFRATNLSPETSYEISVVAIDEKGNELGNKVSINASTTKTAEVVNVLDYGVTYTEGYTEYNDEINAIIEANTKAIQAAIDAVPEGGKLVIPDNDQGLVLVSGALWLHSNMTLELDGTLWASPNSDHFEIGFLMYPFYTDTRDWGLLNAVSQDENAPLENIRITGSGTLYGNGWKYGAGNTVYGDGYTSNAGDNTQNGDPDVKNTQKEYGLPRYVSGNNAAVYDFGIQAADSAKKYLANLYNEDGTRKYSDEIINSLASKTKSNKWSKTSLKGIISDQDLKDAYATRASLLIMRNVTNVYVADITVENPSNHSVNILDSRNIATTNVKVFSYDGNNGDGLGFGCSQNVICWNNFTDTGDDNLGFGSSVGEGARDCDIQTNSELWMFNNFLREGHGGLAAGSHTGNGIQDVLFEDTVMNHIDMAFRFKSAPTNGGFAANITMRDCAVADTNQAWVLTTSYSDPNSASSTEAAEIAEFYNFAAYNVSVYGASQNTICVYADVDYDSNPQKPAHCHHNLYFQDITFGNVGGYGKYKNYSGWDTLTGCENSVFYNVKTISYNKKAVSNKTNAAWTNIKYCKNIIFQGTTLDSLNINSSNVENAMQAPEVIDTNITATSASDGKSVDLSWAAQKDNYSMTYGVETYVNGEMVDFVSGLSDTKTTISSLSPGVDYIFKVYVSDKTGNKTFINEVSLKTEGEDSEEIKAPESTTVKLTNPIYTCAQASFASAYTSDNRVRGYKIYANGNLVKTIYNYQIKEYKKGDTVSHQVGRLTPGIENEVKVVAFTDSGKEYTYDISKVTTLANYDYKAPVFASTAKINATVNKDNTIDLSWDEAVDDTAVGGYRVYVDGVAVYTEESTDTFNPVNGAYTTNKTEITLTDVDTTKAHTITVQAGDTWWKAAMTMGNFDKMACYNWTVKGLETTVKAYEEPKEEPETPEPGEEASENPSENPSEEVAADTDIVYEMLTGSEINYVNGEKLTLRSAADFAKFVGVKVDGKLVDKANYTAYSGSTIIEVNENYMASLSNGKHDFEILSKDGSAKAVVVVNKPENVSDNNTTVSNNTVAEVAADTAEVAADSSEVTNSSKNTADLNNMLIYFLMILACGTISFVVARREYKNRMN</sequence>
<dbReference type="PROSITE" id="PS50853">
    <property type="entry name" value="FN3"/>
    <property type="match status" value="1"/>
</dbReference>
<feature type="domain" description="Fibronectin type-III" evidence="5">
    <location>
        <begin position="761"/>
        <end position="850"/>
    </location>
</feature>
<reference evidence="7" key="1">
    <citation type="submission" date="2016-10" db="EMBL/GenBank/DDBJ databases">
        <authorList>
            <person name="Varghese N."/>
            <person name="Submissions S."/>
        </authorList>
    </citation>
    <scope>NUCLEOTIDE SEQUENCE [LARGE SCALE GENOMIC DNA]</scope>
    <source>
        <strain evidence="7">M83</strain>
    </source>
</reference>
<evidence type="ECO:0000256" key="4">
    <source>
        <dbReference type="SAM" id="SignalP"/>
    </source>
</evidence>
<evidence type="ECO:0000256" key="2">
    <source>
        <dbReference type="SAM" id="MobiDB-lite"/>
    </source>
</evidence>
<dbReference type="EMBL" id="FNHZ01000007">
    <property type="protein sequence ID" value="SDN16583.1"/>
    <property type="molecule type" value="Genomic_DNA"/>
</dbReference>
<dbReference type="SMART" id="SM00060">
    <property type="entry name" value="FN3"/>
    <property type="match status" value="4"/>
</dbReference>
<name>A0A1G9Z864_9FIRM</name>
<dbReference type="SUPFAM" id="SSF49265">
    <property type="entry name" value="Fibronectin type III"/>
    <property type="match status" value="2"/>
</dbReference>
<evidence type="ECO:0000313" key="6">
    <source>
        <dbReference type="EMBL" id="SDN16583.1"/>
    </source>
</evidence>
<feature type="transmembrane region" description="Helical" evidence="3">
    <location>
        <begin position="1245"/>
        <end position="1263"/>
    </location>
</feature>
<dbReference type="Gene3D" id="2.160.20.10">
    <property type="entry name" value="Single-stranded right-handed beta-helix, Pectin lyase-like"/>
    <property type="match status" value="1"/>
</dbReference>
<feature type="chain" id="PRO_5038850279" evidence="4">
    <location>
        <begin position="25"/>
        <end position="1272"/>
    </location>
</feature>
<dbReference type="InterPro" id="IPR003961">
    <property type="entry name" value="FN3_dom"/>
</dbReference>
<dbReference type="CDD" id="cd00063">
    <property type="entry name" value="FN3"/>
    <property type="match status" value="2"/>
</dbReference>
<dbReference type="InterPro" id="IPR011050">
    <property type="entry name" value="Pectin_lyase_fold/virulence"/>
</dbReference>
<dbReference type="PANTHER" id="PTHR31339:SF9">
    <property type="entry name" value="PLASMIN AND FIBRONECTIN-BINDING PROTEIN A"/>
    <property type="match status" value="1"/>
</dbReference>
<keyword evidence="3" id="KW-1133">Transmembrane helix</keyword>
<evidence type="ECO:0000256" key="3">
    <source>
        <dbReference type="SAM" id="Phobius"/>
    </source>
</evidence>
<dbReference type="AlphaFoldDB" id="A0A1G9Z864"/>
<gene>
    <name evidence="6" type="ORF">SAMN05216544_2037</name>
</gene>
<organism evidence="6 7">
    <name type="scientific">Lachnospira pectinoschiza</name>
    <dbReference type="NCBI Taxonomy" id="28052"/>
    <lineage>
        <taxon>Bacteria</taxon>
        <taxon>Bacillati</taxon>
        <taxon>Bacillota</taxon>
        <taxon>Clostridia</taxon>
        <taxon>Lachnospirales</taxon>
        <taxon>Lachnospiraceae</taxon>
        <taxon>Lachnospira</taxon>
    </lineage>
</organism>
<feature type="compositionally biased region" description="Acidic residues" evidence="2">
    <location>
        <begin position="1081"/>
        <end position="1095"/>
    </location>
</feature>
<dbReference type="GO" id="GO:0003723">
    <property type="term" value="F:RNA binding"/>
    <property type="evidence" value="ECO:0007669"/>
    <property type="project" value="UniProtKB-KW"/>
</dbReference>
<evidence type="ECO:0000259" key="5">
    <source>
        <dbReference type="PROSITE" id="PS50853"/>
    </source>
</evidence>
<dbReference type="InterPro" id="IPR013783">
    <property type="entry name" value="Ig-like_fold"/>
</dbReference>
<evidence type="ECO:0000256" key="1">
    <source>
        <dbReference type="PROSITE-ProRule" id="PRU00182"/>
    </source>
</evidence>
<dbReference type="PANTHER" id="PTHR31339">
    <property type="entry name" value="PECTIN LYASE-RELATED"/>
    <property type="match status" value="1"/>
</dbReference>
<keyword evidence="3" id="KW-0812">Transmembrane</keyword>
<dbReference type="Gene3D" id="2.60.40.10">
    <property type="entry name" value="Immunoglobulins"/>
    <property type="match status" value="3"/>
</dbReference>
<accession>A0A1G9Z864</accession>
<dbReference type="Proteomes" id="UP000187651">
    <property type="component" value="Unassembled WGS sequence"/>
</dbReference>
<keyword evidence="7" id="KW-1185">Reference proteome</keyword>
<dbReference type="RefSeq" id="WP_074522049.1">
    <property type="nucleotide sequence ID" value="NZ_FNHZ01000007.1"/>
</dbReference>
<keyword evidence="3" id="KW-0472">Membrane</keyword>
<protein>
    <submittedName>
        <fullName evidence="6">Exo-poly-alpha-galacturonosidase</fullName>
    </submittedName>
</protein>
<feature type="region of interest" description="Disordered" evidence="2">
    <location>
        <begin position="1078"/>
        <end position="1106"/>
    </location>
</feature>
<dbReference type="InterPro" id="IPR036116">
    <property type="entry name" value="FN3_sf"/>
</dbReference>
<dbReference type="PROSITE" id="PS50889">
    <property type="entry name" value="S4"/>
    <property type="match status" value="1"/>
</dbReference>
<dbReference type="InterPro" id="IPR012334">
    <property type="entry name" value="Pectin_lyas_fold"/>
</dbReference>
<dbReference type="OrthoDB" id="8660908at2"/>
<dbReference type="SUPFAM" id="SSF51126">
    <property type="entry name" value="Pectin lyase-like"/>
    <property type="match status" value="1"/>
</dbReference>
<keyword evidence="1" id="KW-0694">RNA-binding</keyword>
<evidence type="ECO:0000313" key="7">
    <source>
        <dbReference type="Proteomes" id="UP000187651"/>
    </source>
</evidence>
<dbReference type="InterPro" id="IPR051801">
    <property type="entry name" value="GH28_Enzymes"/>
</dbReference>
<feature type="signal peptide" evidence="4">
    <location>
        <begin position="1"/>
        <end position="24"/>
    </location>
</feature>